<dbReference type="AlphaFoldDB" id="A0AAQ3CME8"/>
<dbReference type="EMBL" id="CP024333">
    <property type="protein sequence ID" value="ATQ16144.1"/>
    <property type="molecule type" value="Genomic_DNA"/>
</dbReference>
<sequence>MNIKTVLSYLSEKVILSNLTIKKFLKKIITQLIKEGDKKFTTISKNINKIKELIKCFNLYEINHMHKKNNDDNWQAFISHNSPSHLYFNVYCLRFFEI</sequence>
<organism evidence="2 4">
    <name type="scientific">Borrelia miyamotoi</name>
    <dbReference type="NCBI Taxonomy" id="47466"/>
    <lineage>
        <taxon>Bacteria</taxon>
        <taxon>Pseudomonadati</taxon>
        <taxon>Spirochaetota</taxon>
        <taxon>Spirochaetia</taxon>
        <taxon>Spirochaetales</taxon>
        <taxon>Borreliaceae</taxon>
        <taxon>Borrelia</taxon>
    </lineage>
</organism>
<reference evidence="4" key="1">
    <citation type="submission" date="2019-03" db="EMBL/GenBank/DDBJ databases">
        <title>Whole genome sequencing of Borrelia miyamotoi strains isolated at the Russian territory.</title>
        <authorList>
            <person name="Kuleshov K.V."/>
            <person name="Platonov A.E."/>
            <person name="Goptar I.A."/>
            <person name="Shipulin G.A."/>
            <person name="Markelov M.L."/>
            <person name="Koetsveld J."/>
            <person name="Kolyasnikova N.M."/>
            <person name="Sarksyan D.S."/>
            <person name="Toporkova M.G."/>
            <person name="Hovius J.W."/>
        </authorList>
    </citation>
    <scope>NUCLEOTIDE SEQUENCE [LARGE SCALE GENOMIC DNA]</scope>
    <source>
        <strain evidence="4">Yekat-76</strain>
    </source>
</reference>
<reference evidence="2" key="2">
    <citation type="submission" date="2022-12" db="EMBL/GenBank/DDBJ databases">
        <title>Whole genome sequencing of Borrelia miyamotoi strains isolated at the Russian territory.</title>
        <authorList>
            <person name="Kuleshov K.V."/>
            <person name="Platonov A.E."/>
            <person name="Goptar I.A."/>
            <person name="Shipulin G.A."/>
            <person name="Markelov M.L."/>
            <person name="Koetsveld J."/>
            <person name="Kolyasnikova N.M."/>
            <person name="Sarksyan D.S."/>
            <person name="Toporkova M.G."/>
            <person name="Hovius J.W."/>
        </authorList>
    </citation>
    <scope>NUCLEOTIDE SEQUENCE</scope>
    <source>
        <strain evidence="1 3">Yekat-1</strain>
        <strain evidence="2">Yekat-76</strain>
    </source>
</reference>
<gene>
    <name evidence="1" type="ORF">CNO13_03080</name>
    <name evidence="2" type="ORF">EZU67_06995</name>
</gene>
<dbReference type="Proteomes" id="UP000291995">
    <property type="component" value="Chromosome"/>
</dbReference>
<keyword evidence="3" id="KW-1185">Reference proteome</keyword>
<name>A0AAQ3CME8_9SPIR</name>
<proteinExistence type="predicted"/>
<evidence type="ECO:0000313" key="4">
    <source>
        <dbReference type="Proteomes" id="UP000291995"/>
    </source>
</evidence>
<dbReference type="Proteomes" id="UP000230633">
    <property type="component" value="Chromosome"/>
</dbReference>
<evidence type="ECO:0000313" key="2">
    <source>
        <dbReference type="EMBL" id="WEG86022.1"/>
    </source>
</evidence>
<dbReference type="EMBL" id="CP036557">
    <property type="protein sequence ID" value="WEG86022.1"/>
    <property type="molecule type" value="Genomic_DNA"/>
</dbReference>
<accession>A0AAQ3CME8</accession>
<evidence type="ECO:0000313" key="1">
    <source>
        <dbReference type="EMBL" id="ATQ16144.1"/>
    </source>
</evidence>
<dbReference type="RefSeq" id="WP_025443890.1">
    <property type="nucleotide sequence ID" value="NZ_CP024205.2"/>
</dbReference>
<evidence type="ECO:0000313" key="3">
    <source>
        <dbReference type="Proteomes" id="UP000230633"/>
    </source>
</evidence>
<protein>
    <submittedName>
        <fullName evidence="2">Uncharacterized protein</fullName>
    </submittedName>
</protein>